<dbReference type="InterPro" id="IPR036873">
    <property type="entry name" value="Rhodanese-like_dom_sf"/>
</dbReference>
<dbReference type="CDD" id="cd00158">
    <property type="entry name" value="RHOD"/>
    <property type="match status" value="1"/>
</dbReference>
<sequence length="381" mass="41687">MVEAITPEELADKQDADEEFVLLDTRPEESFESWHIQGAVNFPFGPDESLSEDGASAVESMLDGNDEILTVCAKGISSAHFVDELEKHGFEDVKVVEGGMEEWSQVYEHVPIETDGDAEIVQIQRRAKGCLGYLVGSDGEAAAIDVSRHIDEFRDAAAARGYDITHVFDTHIHADHISGGRRLADELGVPYHLGERARKRGVEYEYDALGRNDVVRVGDTDIKAVYTPGHTSEITSYLVNDEAVLTGDTLFVDSIGRTELEFGEEGAGKGAEMQYDSLHKVLMSEPDSVVVLPGHVTVTEDGRFAHGSPGQPIQATVGDLRRELDVLQLPEDEFVARLTETVPEKPPNYETVIAINRGLDEPDDEGEATELELGPNRCSAP</sequence>
<evidence type="ECO:0000256" key="1">
    <source>
        <dbReference type="ARBA" id="ARBA00022723"/>
    </source>
</evidence>
<dbReference type="Pfam" id="PF00581">
    <property type="entry name" value="Rhodanese"/>
    <property type="match status" value="1"/>
</dbReference>
<feature type="domain" description="Rhodanese" evidence="3">
    <location>
        <begin position="16"/>
        <end position="111"/>
    </location>
</feature>
<dbReference type="Gene3D" id="3.40.250.10">
    <property type="entry name" value="Rhodanese-like domain"/>
    <property type="match status" value="1"/>
</dbReference>
<dbReference type="SUPFAM" id="SSF52821">
    <property type="entry name" value="Rhodanese/Cell cycle control phosphatase"/>
    <property type="match status" value="1"/>
</dbReference>
<dbReference type="PATRIC" id="fig|797209.4.peg.3707"/>
<dbReference type="PANTHER" id="PTHR43084">
    <property type="entry name" value="PERSULFIDE DIOXYGENASE ETHE1"/>
    <property type="match status" value="1"/>
</dbReference>
<dbReference type="EMBL" id="FRAN01000001">
    <property type="protein sequence ID" value="SHK29574.1"/>
    <property type="molecule type" value="Genomic_DNA"/>
</dbReference>
<dbReference type="EMBL" id="AEMG01000025">
    <property type="protein sequence ID" value="EFW90558.1"/>
    <property type="molecule type" value="Genomic_DNA"/>
</dbReference>
<evidence type="ECO:0000313" key="6">
    <source>
        <dbReference type="Proteomes" id="UP000003751"/>
    </source>
</evidence>
<dbReference type="InterPro" id="IPR051682">
    <property type="entry name" value="Mito_Persulfide_Diox"/>
</dbReference>
<evidence type="ECO:0000313" key="7">
    <source>
        <dbReference type="Proteomes" id="UP000184203"/>
    </source>
</evidence>
<dbReference type="SMART" id="SM00849">
    <property type="entry name" value="Lactamase_B"/>
    <property type="match status" value="1"/>
</dbReference>
<dbReference type="RefSeq" id="WP_007982482.1">
    <property type="nucleotide sequence ID" value="NZ_AEMG01000025.1"/>
</dbReference>
<dbReference type="eggNOG" id="arCOG00517">
    <property type="taxonomic scope" value="Archaea"/>
</dbReference>
<dbReference type="GO" id="GO:0070813">
    <property type="term" value="P:hydrogen sulfide metabolic process"/>
    <property type="evidence" value="ECO:0007669"/>
    <property type="project" value="TreeGrafter"/>
</dbReference>
<dbReference type="SMART" id="SM00450">
    <property type="entry name" value="RHOD"/>
    <property type="match status" value="1"/>
</dbReference>
<dbReference type="Gene3D" id="3.60.15.10">
    <property type="entry name" value="Ribonuclease Z/Hydroxyacylglutathione hydrolase-like"/>
    <property type="match status" value="1"/>
</dbReference>
<feature type="region of interest" description="Disordered" evidence="2">
    <location>
        <begin position="358"/>
        <end position="381"/>
    </location>
</feature>
<dbReference type="Proteomes" id="UP000003751">
    <property type="component" value="Unassembled WGS sequence"/>
</dbReference>
<feature type="compositionally biased region" description="Acidic residues" evidence="2">
    <location>
        <begin position="361"/>
        <end position="370"/>
    </location>
</feature>
<gene>
    <name evidence="5" type="ORF">SAMN05444342_1233</name>
    <name evidence="4" type="ORF">ZOD2009_18909</name>
</gene>
<organism evidence="4 6">
    <name type="scientific">Haladaptatus paucihalophilus DX253</name>
    <dbReference type="NCBI Taxonomy" id="797209"/>
    <lineage>
        <taxon>Archaea</taxon>
        <taxon>Methanobacteriati</taxon>
        <taxon>Methanobacteriota</taxon>
        <taxon>Stenosarchaea group</taxon>
        <taxon>Halobacteria</taxon>
        <taxon>Halobacteriales</taxon>
        <taxon>Haladaptataceae</taxon>
        <taxon>Haladaptatus</taxon>
    </lineage>
</organism>
<dbReference type="GO" id="GO:0006749">
    <property type="term" value="P:glutathione metabolic process"/>
    <property type="evidence" value="ECO:0007669"/>
    <property type="project" value="InterPro"/>
</dbReference>
<keyword evidence="7" id="KW-1185">Reference proteome</keyword>
<reference evidence="5" key="2">
    <citation type="submission" date="2016-11" db="EMBL/GenBank/DDBJ databases">
        <authorList>
            <person name="Jaros S."/>
            <person name="Januszkiewicz K."/>
            <person name="Wedrychowicz H."/>
        </authorList>
    </citation>
    <scope>NUCLEOTIDE SEQUENCE [LARGE SCALE GENOMIC DNA]</scope>
    <source>
        <strain evidence="5">DX253</strain>
    </source>
</reference>
<dbReference type="GO" id="GO:0046872">
    <property type="term" value="F:metal ion binding"/>
    <property type="evidence" value="ECO:0007669"/>
    <property type="project" value="UniProtKB-KW"/>
</dbReference>
<dbReference type="InterPro" id="IPR036866">
    <property type="entry name" value="RibonucZ/Hydroxyglut_hydro"/>
</dbReference>
<evidence type="ECO:0000313" key="4">
    <source>
        <dbReference type="EMBL" id="EFW90558.1"/>
    </source>
</evidence>
<dbReference type="InterPro" id="IPR001279">
    <property type="entry name" value="Metallo-B-lactamas"/>
</dbReference>
<accession>E7QY92</accession>
<dbReference type="SUPFAM" id="SSF56281">
    <property type="entry name" value="Metallo-hydrolase/oxidoreductase"/>
    <property type="match status" value="1"/>
</dbReference>
<dbReference type="GO" id="GO:0050313">
    <property type="term" value="F:sulfur dioxygenase activity"/>
    <property type="evidence" value="ECO:0007669"/>
    <property type="project" value="InterPro"/>
</dbReference>
<dbReference type="CDD" id="cd07724">
    <property type="entry name" value="POD-like_MBL-fold"/>
    <property type="match status" value="1"/>
</dbReference>
<keyword evidence="1" id="KW-0479">Metal-binding</keyword>
<protein>
    <submittedName>
        <fullName evidence="4">Beta-lactamase domain protein</fullName>
    </submittedName>
    <submittedName>
        <fullName evidence="5">Glyoxylase, beta-lactamase superfamily II</fullName>
    </submittedName>
</protein>
<reference evidence="7" key="3">
    <citation type="submission" date="2016-11" db="EMBL/GenBank/DDBJ databases">
        <authorList>
            <person name="Varghese N."/>
            <person name="Submissions S."/>
        </authorList>
    </citation>
    <scope>NUCLEOTIDE SEQUENCE [LARGE SCALE GENOMIC DNA]</scope>
    <source>
        <strain evidence="7">DX253</strain>
    </source>
</reference>
<dbReference type="Pfam" id="PF00753">
    <property type="entry name" value="Lactamase_B"/>
    <property type="match status" value="1"/>
</dbReference>
<dbReference type="InterPro" id="IPR044528">
    <property type="entry name" value="POD-like_MBL-fold"/>
</dbReference>
<dbReference type="InterPro" id="IPR001763">
    <property type="entry name" value="Rhodanese-like_dom"/>
</dbReference>
<dbReference type="STRING" id="797209.GCA_000376445_02887"/>
<dbReference type="OrthoDB" id="9180at2157"/>
<evidence type="ECO:0000313" key="5">
    <source>
        <dbReference type="EMBL" id="SHK29574.1"/>
    </source>
</evidence>
<reference evidence="4 6" key="1">
    <citation type="journal article" date="2014" name="ISME J.">
        <title>Trehalose/2-sulfotrehalose biosynthesis and glycine-betaine uptake are widely spread mechanisms for osmoadaptation in the Halobacteriales.</title>
        <authorList>
            <person name="Youssef N.H."/>
            <person name="Savage-Ashlock K.N."/>
            <person name="McCully A.L."/>
            <person name="Luedtke B."/>
            <person name="Shaw E.I."/>
            <person name="Hoff W.D."/>
            <person name="Elshahed M.S."/>
        </authorList>
    </citation>
    <scope>NUCLEOTIDE SEQUENCE [LARGE SCALE GENOMIC DNA]</scope>
    <source>
        <strain evidence="4 6">DX253</strain>
    </source>
</reference>
<dbReference type="Proteomes" id="UP000184203">
    <property type="component" value="Unassembled WGS sequence"/>
</dbReference>
<dbReference type="AlphaFoldDB" id="E7QY92"/>
<evidence type="ECO:0000256" key="2">
    <source>
        <dbReference type="SAM" id="MobiDB-lite"/>
    </source>
</evidence>
<dbReference type="PROSITE" id="PS50206">
    <property type="entry name" value="RHODANESE_3"/>
    <property type="match status" value="1"/>
</dbReference>
<proteinExistence type="predicted"/>
<dbReference type="PANTHER" id="PTHR43084:SF1">
    <property type="entry name" value="PERSULFIDE DIOXYGENASE ETHE1, MITOCHONDRIAL"/>
    <property type="match status" value="1"/>
</dbReference>
<name>E7QY92_HALPU</name>
<evidence type="ECO:0000259" key="3">
    <source>
        <dbReference type="PROSITE" id="PS50206"/>
    </source>
</evidence>